<dbReference type="SUPFAM" id="SSF55920">
    <property type="entry name" value="Creatinase/aminopeptidase"/>
    <property type="match status" value="1"/>
</dbReference>
<feature type="binding site" evidence="6">
    <location>
        <position position="169"/>
    </location>
    <ligand>
        <name>a divalent metal cation</name>
        <dbReference type="ChEBI" id="CHEBI:60240"/>
        <label>2</label>
        <note>catalytic</note>
    </ligand>
</feature>
<evidence type="ECO:0000313" key="10">
    <source>
        <dbReference type="Proteomes" id="UP000254841"/>
    </source>
</evidence>
<keyword evidence="5 6" id="KW-0378">Hydrolase</keyword>
<evidence type="ECO:0000256" key="7">
    <source>
        <dbReference type="RuleBase" id="RU003653"/>
    </source>
</evidence>
<feature type="binding site" evidence="6">
    <location>
        <position position="236"/>
    </location>
    <ligand>
        <name>a divalent metal cation</name>
        <dbReference type="ChEBI" id="CHEBI:60240"/>
        <label>1</label>
    </ligand>
</feature>
<dbReference type="GO" id="GO:0070006">
    <property type="term" value="F:metalloaminopeptidase activity"/>
    <property type="evidence" value="ECO:0007669"/>
    <property type="project" value="UniProtKB-UniRule"/>
</dbReference>
<dbReference type="Pfam" id="PF00557">
    <property type="entry name" value="Peptidase_M24"/>
    <property type="match status" value="1"/>
</dbReference>
<feature type="binding site" evidence="6">
    <location>
        <position position="78"/>
    </location>
    <ligand>
        <name>substrate</name>
    </ligand>
</feature>
<feature type="binding site" evidence="6">
    <location>
        <position position="236"/>
    </location>
    <ligand>
        <name>a divalent metal cation</name>
        <dbReference type="ChEBI" id="CHEBI:60240"/>
        <label>2</label>
        <note>catalytic</note>
    </ligand>
</feature>
<feature type="binding site" evidence="6">
    <location>
        <position position="205"/>
    </location>
    <ligand>
        <name>a divalent metal cation</name>
        <dbReference type="ChEBI" id="CHEBI:60240"/>
        <label>2</label>
        <note>catalytic</note>
    </ligand>
</feature>
<evidence type="ECO:0000256" key="3">
    <source>
        <dbReference type="ARBA" id="ARBA00022670"/>
    </source>
</evidence>
<dbReference type="PANTHER" id="PTHR43330:SF27">
    <property type="entry name" value="METHIONINE AMINOPEPTIDASE"/>
    <property type="match status" value="1"/>
</dbReference>
<keyword evidence="4 6" id="KW-0479">Metal-binding</keyword>
<dbReference type="PRINTS" id="PR00599">
    <property type="entry name" value="MAPEPTIDASE"/>
</dbReference>
<comment type="function">
    <text evidence="1 6">Removes the N-terminal methionine from nascent proteins. The N-terminal methionine is often cleaved when the second residue in the primary sequence is small and uncharged (Met-Ala-, Cys, Gly, Pro, Ser, Thr, or Val). Requires deformylation of the N(alpha)-formylated initiator methionine before it can be hydrolyzed.</text>
</comment>
<dbReference type="CDD" id="cd01086">
    <property type="entry name" value="MetAP1"/>
    <property type="match status" value="1"/>
</dbReference>
<evidence type="ECO:0000256" key="6">
    <source>
        <dbReference type="HAMAP-Rule" id="MF_01974"/>
    </source>
</evidence>
<dbReference type="InterPro" id="IPR036005">
    <property type="entry name" value="Creatinase/aminopeptidase-like"/>
</dbReference>
<dbReference type="GO" id="GO:0005829">
    <property type="term" value="C:cytosol"/>
    <property type="evidence" value="ECO:0007669"/>
    <property type="project" value="TreeGrafter"/>
</dbReference>
<dbReference type="EMBL" id="UGHV01000001">
    <property type="protein sequence ID" value="STO97481.1"/>
    <property type="molecule type" value="Genomic_DNA"/>
</dbReference>
<dbReference type="GO" id="GO:0004239">
    <property type="term" value="F:initiator methionyl aminopeptidase activity"/>
    <property type="evidence" value="ECO:0007669"/>
    <property type="project" value="UniProtKB-UniRule"/>
</dbReference>
<comment type="cofactor">
    <cofactor evidence="6">
        <name>Co(2+)</name>
        <dbReference type="ChEBI" id="CHEBI:48828"/>
    </cofactor>
    <cofactor evidence="6">
        <name>Zn(2+)</name>
        <dbReference type="ChEBI" id="CHEBI:29105"/>
    </cofactor>
    <cofactor evidence="6">
        <name>Mn(2+)</name>
        <dbReference type="ChEBI" id="CHEBI:29035"/>
    </cofactor>
    <cofactor evidence="6">
        <name>Fe(2+)</name>
        <dbReference type="ChEBI" id="CHEBI:29033"/>
    </cofactor>
    <text evidence="6">Binds 2 divalent metal cations per subunit. Has a high-affinity and a low affinity metal-binding site. The true nature of the physiological cofactor is under debate. The enzyme is active with cobalt, zinc, manganese or divalent iron ions. Most likely, methionine aminopeptidases function as mononuclear Fe(2+)-metalloproteases under physiological conditions, and the catalytically relevant metal-binding site has been assigned to the histidine-containing high-affinity site.</text>
</comment>
<dbReference type="HAMAP" id="MF_01974">
    <property type="entry name" value="MetAP_1"/>
    <property type="match status" value="1"/>
</dbReference>
<keyword evidence="3 6" id="KW-0645">Protease</keyword>
<feature type="binding site" evidence="6">
    <location>
        <position position="95"/>
    </location>
    <ligand>
        <name>a divalent metal cation</name>
        <dbReference type="ChEBI" id="CHEBI:60240"/>
        <label>1</label>
    </ligand>
</feature>
<feature type="binding site" evidence="6">
    <location>
        <position position="176"/>
    </location>
    <ligand>
        <name>substrate</name>
    </ligand>
</feature>
<dbReference type="Proteomes" id="UP000254841">
    <property type="component" value="Unassembled WGS sequence"/>
</dbReference>
<dbReference type="GO" id="GO:0046872">
    <property type="term" value="F:metal ion binding"/>
    <property type="evidence" value="ECO:0007669"/>
    <property type="project" value="UniProtKB-UniRule"/>
</dbReference>
<dbReference type="PROSITE" id="PS00680">
    <property type="entry name" value="MAP_1"/>
    <property type="match status" value="1"/>
</dbReference>
<dbReference type="RefSeq" id="WP_115011714.1">
    <property type="nucleotide sequence ID" value="NZ_UGHV01000001.1"/>
</dbReference>
<evidence type="ECO:0000259" key="8">
    <source>
        <dbReference type="Pfam" id="PF00557"/>
    </source>
</evidence>
<comment type="subunit">
    <text evidence="6">Monomer.</text>
</comment>
<dbReference type="AlphaFoldDB" id="A0A377J4T3"/>
<name>A0A377J4T3_9HELI</name>
<dbReference type="OrthoDB" id="9802055at2"/>
<keyword evidence="2 6" id="KW-0031">Aminopeptidase</keyword>
<comment type="similarity">
    <text evidence="6">Belongs to the peptidase M24A family. Methionine aminopeptidase type 1 subfamily.</text>
</comment>
<feature type="binding site" evidence="6">
    <location>
        <position position="106"/>
    </location>
    <ligand>
        <name>a divalent metal cation</name>
        <dbReference type="ChEBI" id="CHEBI:60240"/>
        <label>1</label>
    </ligand>
</feature>
<proteinExistence type="inferred from homology"/>
<dbReference type="Gene3D" id="3.90.230.10">
    <property type="entry name" value="Creatinase/methionine aminopeptidase superfamily"/>
    <property type="match status" value="1"/>
</dbReference>
<evidence type="ECO:0000256" key="4">
    <source>
        <dbReference type="ARBA" id="ARBA00022723"/>
    </source>
</evidence>
<dbReference type="NCBIfam" id="TIGR00500">
    <property type="entry name" value="met_pdase_I"/>
    <property type="match status" value="1"/>
</dbReference>
<feature type="binding site" evidence="6">
    <location>
        <position position="106"/>
    </location>
    <ligand>
        <name>a divalent metal cation</name>
        <dbReference type="ChEBI" id="CHEBI:60240"/>
        <label>2</label>
        <note>catalytic</note>
    </ligand>
</feature>
<dbReference type="GO" id="GO:0006508">
    <property type="term" value="P:proteolysis"/>
    <property type="evidence" value="ECO:0007669"/>
    <property type="project" value="UniProtKB-KW"/>
</dbReference>
<evidence type="ECO:0000256" key="5">
    <source>
        <dbReference type="ARBA" id="ARBA00022801"/>
    </source>
</evidence>
<dbReference type="InterPro" id="IPR000994">
    <property type="entry name" value="Pept_M24"/>
</dbReference>
<dbReference type="InterPro" id="IPR001714">
    <property type="entry name" value="Pept_M24_MAP"/>
</dbReference>
<evidence type="ECO:0000256" key="2">
    <source>
        <dbReference type="ARBA" id="ARBA00022438"/>
    </source>
</evidence>
<dbReference type="InterPro" id="IPR002467">
    <property type="entry name" value="Pept_M24A_MAP1"/>
</dbReference>
<comment type="catalytic activity">
    <reaction evidence="6 7">
        <text>Release of N-terminal amino acids, preferentially methionine, from peptides and arylamides.</text>
        <dbReference type="EC" id="3.4.11.18"/>
    </reaction>
</comment>
<organism evidence="9 10">
    <name type="scientific">Helicobacter canis</name>
    <dbReference type="NCBI Taxonomy" id="29419"/>
    <lineage>
        <taxon>Bacteria</taxon>
        <taxon>Pseudomonadati</taxon>
        <taxon>Campylobacterota</taxon>
        <taxon>Epsilonproteobacteria</taxon>
        <taxon>Campylobacterales</taxon>
        <taxon>Helicobacteraceae</taxon>
        <taxon>Helicobacter</taxon>
    </lineage>
</organism>
<gene>
    <name evidence="6 9" type="primary">map</name>
    <name evidence="9" type="ORF">NCTC12410_01312</name>
</gene>
<evidence type="ECO:0000256" key="1">
    <source>
        <dbReference type="ARBA" id="ARBA00002521"/>
    </source>
</evidence>
<dbReference type="PANTHER" id="PTHR43330">
    <property type="entry name" value="METHIONINE AMINOPEPTIDASE"/>
    <property type="match status" value="1"/>
</dbReference>
<reference evidence="9 10" key="1">
    <citation type="submission" date="2018-06" db="EMBL/GenBank/DDBJ databases">
        <authorList>
            <consortium name="Pathogen Informatics"/>
            <person name="Doyle S."/>
        </authorList>
    </citation>
    <scope>NUCLEOTIDE SEQUENCE [LARGE SCALE GENOMIC DNA]</scope>
    <source>
        <strain evidence="9 10">NCTC12410</strain>
    </source>
</reference>
<protein>
    <recommendedName>
        <fullName evidence="6 7">Methionine aminopeptidase</fullName>
        <shortName evidence="6">MAP</shortName>
        <shortName evidence="6">MetAP</shortName>
        <ecNumber evidence="6 7">3.4.11.18</ecNumber>
    </recommendedName>
    <alternativeName>
        <fullName evidence="6">Peptidase M</fullName>
    </alternativeName>
</protein>
<sequence length="251" mass="27383">MAIAIRSKKDLVALAKSSVIVAQTLELVSKNAMPGVSLYELDRIAEDYILSQQAKPAFKGLYGFPNATCLSLNSVIIHGIPSDYRLQEGDILGIDLGVECGGWFGDGAITVGIGKIDSKDKQLIACAKDVLYEAIDFCRPGIHFKELSLFLEQAIINRGFAPLLGFCGHGIGRKPHEEPEIPNYLESPNSKQGPKIKNGMVFCIEPMVCQLDGTPVILDDKWSVVAKDMKNGSHYEHTIAMIDGKARILTH</sequence>
<accession>A0A377J4T3</accession>
<feature type="domain" description="Peptidase M24" evidence="8">
    <location>
        <begin position="15"/>
        <end position="240"/>
    </location>
</feature>
<evidence type="ECO:0000313" key="9">
    <source>
        <dbReference type="EMBL" id="STO97481.1"/>
    </source>
</evidence>
<dbReference type="EC" id="3.4.11.18" evidence="6 7"/>